<proteinExistence type="predicted"/>
<evidence type="ECO:0000313" key="1">
    <source>
        <dbReference type="EMBL" id="JAH51340.1"/>
    </source>
</evidence>
<reference evidence="1" key="1">
    <citation type="submission" date="2014-11" db="EMBL/GenBank/DDBJ databases">
        <authorList>
            <person name="Amaro Gonzalez C."/>
        </authorList>
    </citation>
    <scope>NUCLEOTIDE SEQUENCE</scope>
</reference>
<reference evidence="1" key="2">
    <citation type="journal article" date="2015" name="Fish Shellfish Immunol.">
        <title>Early steps in the European eel (Anguilla anguilla)-Vibrio vulnificus interaction in the gills: Role of the RtxA13 toxin.</title>
        <authorList>
            <person name="Callol A."/>
            <person name="Pajuelo D."/>
            <person name="Ebbesson L."/>
            <person name="Teles M."/>
            <person name="MacKenzie S."/>
            <person name="Amaro C."/>
        </authorList>
    </citation>
    <scope>NUCLEOTIDE SEQUENCE</scope>
</reference>
<name>A0A0E9TEN6_ANGAN</name>
<organism evidence="1">
    <name type="scientific">Anguilla anguilla</name>
    <name type="common">European freshwater eel</name>
    <name type="synonym">Muraena anguilla</name>
    <dbReference type="NCBI Taxonomy" id="7936"/>
    <lineage>
        <taxon>Eukaryota</taxon>
        <taxon>Metazoa</taxon>
        <taxon>Chordata</taxon>
        <taxon>Craniata</taxon>
        <taxon>Vertebrata</taxon>
        <taxon>Euteleostomi</taxon>
        <taxon>Actinopterygii</taxon>
        <taxon>Neopterygii</taxon>
        <taxon>Teleostei</taxon>
        <taxon>Anguilliformes</taxon>
        <taxon>Anguillidae</taxon>
        <taxon>Anguilla</taxon>
    </lineage>
</organism>
<dbReference type="AlphaFoldDB" id="A0A0E9TEN6"/>
<sequence length="45" mass="5199">MYSMHYFDPTHFSVKQMSNCLVEITTICTRVVLHLSHKALSGRTD</sequence>
<accession>A0A0E9TEN6</accession>
<protein>
    <submittedName>
        <fullName evidence="1">Uncharacterized protein</fullName>
    </submittedName>
</protein>
<dbReference type="EMBL" id="GBXM01057237">
    <property type="protein sequence ID" value="JAH51340.1"/>
    <property type="molecule type" value="Transcribed_RNA"/>
</dbReference>